<comment type="caution">
    <text evidence="2">The sequence shown here is derived from an EMBL/GenBank/DDBJ whole genome shotgun (WGS) entry which is preliminary data.</text>
</comment>
<gene>
    <name evidence="2" type="ORF">LIER_16516</name>
</gene>
<dbReference type="EMBL" id="BAABME010003699">
    <property type="protein sequence ID" value="GAA0159819.1"/>
    <property type="molecule type" value="Genomic_DNA"/>
</dbReference>
<evidence type="ECO:0000313" key="2">
    <source>
        <dbReference type="EMBL" id="GAA0159819.1"/>
    </source>
</evidence>
<dbReference type="AlphaFoldDB" id="A0AAV3Q7S6"/>
<feature type="region of interest" description="Disordered" evidence="1">
    <location>
        <begin position="553"/>
        <end position="576"/>
    </location>
</feature>
<evidence type="ECO:0000313" key="3">
    <source>
        <dbReference type="Proteomes" id="UP001454036"/>
    </source>
</evidence>
<proteinExistence type="predicted"/>
<keyword evidence="3" id="KW-1185">Reference proteome</keyword>
<dbReference type="Proteomes" id="UP001454036">
    <property type="component" value="Unassembled WGS sequence"/>
</dbReference>
<accession>A0AAV3Q7S6</accession>
<protein>
    <submittedName>
        <fullName evidence="2">Uncharacterized protein</fullName>
    </submittedName>
</protein>
<reference evidence="2 3" key="1">
    <citation type="submission" date="2024-01" db="EMBL/GenBank/DDBJ databases">
        <title>The complete chloroplast genome sequence of Lithospermum erythrorhizon: insights into the phylogenetic relationship among Boraginaceae species and the maternal lineages of purple gromwells.</title>
        <authorList>
            <person name="Okada T."/>
            <person name="Watanabe K."/>
        </authorList>
    </citation>
    <scope>NUCLEOTIDE SEQUENCE [LARGE SCALE GENOMIC DNA]</scope>
</reference>
<name>A0AAV3Q7S6_LITER</name>
<sequence length="576" mass="63652">MKSEDINCDDDLMKSTKFNEKCNDYGPQNEYSRDRDYNHDQAILAISHIAATFYGGLMADGEQIRPPPPHEVGVHSPINTSLSHSKPPLFSAFAQGQCKKQSQPLLVNTKVQSLEDGEIPPLHLNKSNPFLPISEVSSIDPTSLCQDSFSLKPLSIFEGKPCVLFKSSEKKTLISNHKYVLVEKFSHGRPPLSTIKVFYDVVPPYCSSCLHIEHHVDVCKKRKSVVLAEVAQHVKKLGLGNSAFKVFDGSSQPAAPSIFAPSSSIPAGVNYKDEKKATQSQIWIEVQGTNVLKSQKMTTYHKDKDLPTENKFSSLLLPASSGSDICVDSTVLMIRTGLAKETDKIKGVQLVAKNGDAQTILLVENEAIPQDELVVQNSPKKLSKQSGNKVNNHADGSENLVATQLGQINAELQTKVSRTAHLEPDTGMEEEGVSSDCIVTESVLIPRVAAPDLPASDVAIELVKLDRTVPIQQKREIARHLSSVENKVSTWADSVDEEEQQTKAMFSELVAMKEWNEGLPLKHKAIAKSDKTQKTTRIDTEVKKYVDTVDKEKIPRTEQQEGKKQHLAKDDTYVKQ</sequence>
<organism evidence="2 3">
    <name type="scientific">Lithospermum erythrorhizon</name>
    <name type="common">Purple gromwell</name>
    <name type="synonym">Lithospermum officinale var. erythrorhizon</name>
    <dbReference type="NCBI Taxonomy" id="34254"/>
    <lineage>
        <taxon>Eukaryota</taxon>
        <taxon>Viridiplantae</taxon>
        <taxon>Streptophyta</taxon>
        <taxon>Embryophyta</taxon>
        <taxon>Tracheophyta</taxon>
        <taxon>Spermatophyta</taxon>
        <taxon>Magnoliopsida</taxon>
        <taxon>eudicotyledons</taxon>
        <taxon>Gunneridae</taxon>
        <taxon>Pentapetalae</taxon>
        <taxon>asterids</taxon>
        <taxon>lamiids</taxon>
        <taxon>Boraginales</taxon>
        <taxon>Boraginaceae</taxon>
        <taxon>Boraginoideae</taxon>
        <taxon>Lithospermeae</taxon>
        <taxon>Lithospermum</taxon>
    </lineage>
</organism>
<evidence type="ECO:0000256" key="1">
    <source>
        <dbReference type="SAM" id="MobiDB-lite"/>
    </source>
</evidence>